<dbReference type="KEGG" id="fli:Fleli_1754"/>
<dbReference type="KEGG" id="fli:Fleli_1717"/>
<organism evidence="2 3">
    <name type="scientific">Bernardetia litoralis (strain ATCC 23117 / DSM 6794 / NBRC 15988 / NCIMB 1366 / Fx l1 / Sio-4)</name>
    <name type="common">Flexibacter litoralis</name>
    <dbReference type="NCBI Taxonomy" id="880071"/>
    <lineage>
        <taxon>Bacteria</taxon>
        <taxon>Pseudomonadati</taxon>
        <taxon>Bacteroidota</taxon>
        <taxon>Cytophagia</taxon>
        <taxon>Cytophagales</taxon>
        <taxon>Bernardetiaceae</taxon>
        <taxon>Bernardetia</taxon>
    </lineage>
</organism>
<evidence type="ECO:0000313" key="2">
    <source>
        <dbReference type="EMBL" id="AFM04153.1"/>
    </source>
</evidence>
<evidence type="ECO:0000313" key="1">
    <source>
        <dbReference type="EMBL" id="AFM04123.1"/>
    </source>
</evidence>
<dbReference type="SUPFAM" id="SSF46689">
    <property type="entry name" value="Homeodomain-like"/>
    <property type="match status" value="1"/>
</dbReference>
<evidence type="ECO:0000313" key="3">
    <source>
        <dbReference type="Proteomes" id="UP000006054"/>
    </source>
</evidence>
<accession>I4AJL8</accession>
<reference evidence="2" key="2">
    <citation type="submission" date="2012-06" db="EMBL/GenBank/DDBJ databases">
        <title>The complete genome of Flexibacter litoralis DSM 6794.</title>
        <authorList>
            <consortium name="US DOE Joint Genome Institute (JGI-PGF)"/>
            <person name="Lucas S."/>
            <person name="Copeland A."/>
            <person name="Lapidus A."/>
            <person name="Glavina del Rio T."/>
            <person name="Dalin E."/>
            <person name="Tice H."/>
            <person name="Bruce D."/>
            <person name="Goodwin L."/>
            <person name="Pitluck S."/>
            <person name="Peters L."/>
            <person name="Ovchinnikova G."/>
            <person name="Lu M."/>
            <person name="Kyrpides N."/>
            <person name="Mavromatis K."/>
            <person name="Ivanova N."/>
            <person name="Brettin T."/>
            <person name="Detter J.C."/>
            <person name="Han C."/>
            <person name="Larimer F."/>
            <person name="Land M."/>
            <person name="Hauser L."/>
            <person name="Markowitz V."/>
            <person name="Cheng J.-F."/>
            <person name="Hugenholtz P."/>
            <person name="Woyke T."/>
            <person name="Wu D."/>
            <person name="Spring S."/>
            <person name="Lang E."/>
            <person name="Kopitz M."/>
            <person name="Brambilla E."/>
            <person name="Klenk H.-P."/>
            <person name="Eisen J.A."/>
        </authorList>
    </citation>
    <scope>NUCLEOTIDE SEQUENCE</scope>
    <source>
        <strain evidence="2">DSM 6794</strain>
    </source>
</reference>
<sequence length="153" mass="17440">MKKQHISLSIEDKHFLEELLSKGSLSVRTHRRALCIKKLDLGLSYQAVSELLEVNYVTVFNWSKKYKSEGLSFLYDKPRSGRPIKYDGQTASKVTALACSTPPEGYQRWSLRLLSDRIVELSILPEMSYSQVGRVLKKMNFNLIGNDNGALEK</sequence>
<name>I4AJL8_BERLS</name>
<protein>
    <recommendedName>
        <fullName evidence="4">Transposase</fullName>
    </recommendedName>
</protein>
<evidence type="ECO:0008006" key="4">
    <source>
        <dbReference type="Google" id="ProtNLM"/>
    </source>
</evidence>
<dbReference type="AlphaFoldDB" id="I4AJL8"/>
<dbReference type="OrthoDB" id="1128828at2"/>
<dbReference type="RefSeq" id="WP_014797578.1">
    <property type="nucleotide sequence ID" value="NC_018018.1"/>
</dbReference>
<keyword evidence="3" id="KW-1185">Reference proteome</keyword>
<dbReference type="EMBL" id="CP003345">
    <property type="protein sequence ID" value="AFM04123.1"/>
    <property type="molecule type" value="Genomic_DNA"/>
</dbReference>
<gene>
    <name evidence="1" type="ordered locus">Fleli_1717</name>
    <name evidence="2" type="ordered locus">Fleli_1754</name>
</gene>
<dbReference type="Pfam" id="PF13565">
    <property type="entry name" value="HTH_32"/>
    <property type="match status" value="1"/>
</dbReference>
<dbReference type="eggNOG" id="COG3415">
    <property type="taxonomic scope" value="Bacteria"/>
</dbReference>
<reference evidence="3" key="1">
    <citation type="submission" date="2012-06" db="EMBL/GenBank/DDBJ databases">
        <title>The complete genome of Flexibacter litoralis DSM 6794.</title>
        <authorList>
            <person name="Lucas S."/>
            <person name="Copeland A."/>
            <person name="Lapidus A."/>
            <person name="Glavina del Rio T."/>
            <person name="Dalin E."/>
            <person name="Tice H."/>
            <person name="Bruce D."/>
            <person name="Goodwin L."/>
            <person name="Pitluck S."/>
            <person name="Peters L."/>
            <person name="Ovchinnikova G."/>
            <person name="Lu M."/>
            <person name="Kyrpides N."/>
            <person name="Mavromatis K."/>
            <person name="Ivanova N."/>
            <person name="Brettin T."/>
            <person name="Detter J.C."/>
            <person name="Han C."/>
            <person name="Larimer F."/>
            <person name="Land M."/>
            <person name="Hauser L."/>
            <person name="Markowitz V."/>
            <person name="Cheng J.-F."/>
            <person name="Hugenholtz P."/>
            <person name="Woyke T."/>
            <person name="Wu D."/>
            <person name="Spring S."/>
            <person name="Lang E."/>
            <person name="Kopitz M."/>
            <person name="Brambilla E."/>
            <person name="Klenk H.-P."/>
            <person name="Eisen J.A."/>
        </authorList>
    </citation>
    <scope>NUCLEOTIDE SEQUENCE [LARGE SCALE GENOMIC DNA]</scope>
    <source>
        <strain evidence="3">ATCC 23117 / DSM 6794 / NBRC 15988 / NCIMB 1366 / Sio-4</strain>
    </source>
</reference>
<dbReference type="InterPro" id="IPR009057">
    <property type="entry name" value="Homeodomain-like_sf"/>
</dbReference>
<proteinExistence type="predicted"/>
<dbReference type="HOGENOM" id="CLU_041125_5_1_10"/>
<dbReference type="Proteomes" id="UP000006054">
    <property type="component" value="Chromosome"/>
</dbReference>
<dbReference type="STRING" id="880071.Fleli_1717"/>
<dbReference type="EMBL" id="CP003345">
    <property type="protein sequence ID" value="AFM04153.1"/>
    <property type="molecule type" value="Genomic_DNA"/>
</dbReference>